<dbReference type="KEGG" id="nlo:107225048"/>
<dbReference type="InterPro" id="IPR027268">
    <property type="entry name" value="Peptidase_M4/M1_CTD_sf"/>
</dbReference>
<accession>A0A6J0C2Y3</accession>
<evidence type="ECO:0000259" key="5">
    <source>
        <dbReference type="Pfam" id="PF17900"/>
    </source>
</evidence>
<dbReference type="GO" id="GO:0005615">
    <property type="term" value="C:extracellular space"/>
    <property type="evidence" value="ECO:0007669"/>
    <property type="project" value="TreeGrafter"/>
</dbReference>
<dbReference type="InterPro" id="IPR045357">
    <property type="entry name" value="Aminopeptidase_N-like_N"/>
</dbReference>
<dbReference type="Gene3D" id="1.10.390.10">
    <property type="entry name" value="Neutral Protease Domain 2"/>
    <property type="match status" value="1"/>
</dbReference>
<feature type="region of interest" description="Disordered" evidence="2">
    <location>
        <begin position="85"/>
        <end position="105"/>
    </location>
</feature>
<evidence type="ECO:0000313" key="7">
    <source>
        <dbReference type="RefSeq" id="XP_015520843.2"/>
    </source>
</evidence>
<organism evidence="7">
    <name type="scientific">Neodiprion lecontei</name>
    <name type="common">Redheaded pine sawfly</name>
    <dbReference type="NCBI Taxonomy" id="441921"/>
    <lineage>
        <taxon>Eukaryota</taxon>
        <taxon>Metazoa</taxon>
        <taxon>Ecdysozoa</taxon>
        <taxon>Arthropoda</taxon>
        <taxon>Hexapoda</taxon>
        <taxon>Insecta</taxon>
        <taxon>Pterygota</taxon>
        <taxon>Neoptera</taxon>
        <taxon>Endopterygota</taxon>
        <taxon>Hymenoptera</taxon>
        <taxon>Tenthredinoidea</taxon>
        <taxon>Diprionidae</taxon>
        <taxon>Diprioninae</taxon>
        <taxon>Neodiprion</taxon>
    </lineage>
</organism>
<dbReference type="SUPFAM" id="SSF63737">
    <property type="entry name" value="Leukotriene A4 hydrolase N-terminal domain"/>
    <property type="match status" value="1"/>
</dbReference>
<dbReference type="GO" id="GO:0005737">
    <property type="term" value="C:cytoplasm"/>
    <property type="evidence" value="ECO:0007669"/>
    <property type="project" value="TreeGrafter"/>
</dbReference>
<dbReference type="GO" id="GO:0004177">
    <property type="term" value="F:aminopeptidase activity"/>
    <property type="evidence" value="ECO:0007669"/>
    <property type="project" value="UniProtKB-KW"/>
</dbReference>
<dbReference type="InterPro" id="IPR014782">
    <property type="entry name" value="Peptidase_M1_dom"/>
</dbReference>
<dbReference type="GO" id="GO:0005886">
    <property type="term" value="C:plasma membrane"/>
    <property type="evidence" value="ECO:0007669"/>
    <property type="project" value="UniProtKB-SubCell"/>
</dbReference>
<dbReference type="Pfam" id="PF11838">
    <property type="entry name" value="ERAP1_C"/>
    <property type="match status" value="1"/>
</dbReference>
<protein>
    <submittedName>
        <fullName evidence="7">Aminopeptidase Ey</fullName>
    </submittedName>
</protein>
<dbReference type="Pfam" id="PF17900">
    <property type="entry name" value="Peptidase_M1_N"/>
    <property type="match status" value="1"/>
</dbReference>
<dbReference type="Pfam" id="PF01433">
    <property type="entry name" value="Peptidase_M1"/>
    <property type="match status" value="1"/>
</dbReference>
<dbReference type="SUPFAM" id="SSF55486">
    <property type="entry name" value="Metalloproteases ('zincins'), catalytic domain"/>
    <property type="match status" value="1"/>
</dbReference>
<feature type="region of interest" description="Disordered" evidence="2">
    <location>
        <begin position="1"/>
        <end position="50"/>
    </location>
</feature>
<feature type="domain" description="ERAP1-like C-terminal" evidence="4">
    <location>
        <begin position="563"/>
        <end position="853"/>
    </location>
</feature>
<evidence type="ECO:0000313" key="6">
    <source>
        <dbReference type="Proteomes" id="UP000829291"/>
    </source>
</evidence>
<dbReference type="GO" id="GO:0006508">
    <property type="term" value="P:proteolysis"/>
    <property type="evidence" value="ECO:0007669"/>
    <property type="project" value="UniProtKB-KW"/>
</dbReference>
<feature type="compositionally biased region" description="Polar residues" evidence="2">
    <location>
        <begin position="8"/>
        <end position="50"/>
    </location>
</feature>
<evidence type="ECO:0000259" key="3">
    <source>
        <dbReference type="Pfam" id="PF01433"/>
    </source>
</evidence>
<name>A0A6J0C2Y3_NEOLC</name>
<dbReference type="RefSeq" id="XP_015520843.2">
    <property type="nucleotide sequence ID" value="XM_015665357.2"/>
</dbReference>
<reference evidence="7" key="1">
    <citation type="submission" date="2025-08" db="UniProtKB">
        <authorList>
            <consortium name="RefSeq"/>
        </authorList>
    </citation>
    <scope>IDENTIFICATION</scope>
    <source>
        <tissue evidence="7">Thorax and Abdomen</tissue>
    </source>
</reference>
<evidence type="ECO:0000256" key="1">
    <source>
        <dbReference type="ARBA" id="ARBA00010136"/>
    </source>
</evidence>
<dbReference type="GeneID" id="107225048"/>
<dbReference type="GO" id="GO:0098552">
    <property type="term" value="C:side of membrane"/>
    <property type="evidence" value="ECO:0007669"/>
    <property type="project" value="UniProtKB-KW"/>
</dbReference>
<feature type="domain" description="Peptidase M1 membrane alanine aminopeptidase" evidence="3">
    <location>
        <begin position="272"/>
        <end position="484"/>
    </location>
</feature>
<dbReference type="Proteomes" id="UP000829291">
    <property type="component" value="Chromosome 4"/>
</dbReference>
<gene>
    <name evidence="7" type="primary">LOC107225048</name>
</gene>
<dbReference type="PANTHER" id="PTHR11533">
    <property type="entry name" value="PROTEASE M1 ZINC METALLOPROTEASE"/>
    <property type="match status" value="1"/>
</dbReference>
<dbReference type="GO" id="GO:0008270">
    <property type="term" value="F:zinc ion binding"/>
    <property type="evidence" value="ECO:0007669"/>
    <property type="project" value="InterPro"/>
</dbReference>
<feature type="domain" description="Aminopeptidase N-like N-terminal" evidence="5">
    <location>
        <begin position="105"/>
        <end position="231"/>
    </location>
</feature>
<keyword evidence="6" id="KW-1185">Reference proteome</keyword>
<sequence>MTPEESGLDNTSSRTSVNLSSIVTTESSSHKVATNETSAPTSITPPDVITTSNDAYFEKDKAKLPAPSSELPVVIQKISPPLITTRPIVSSSTPEPPSLSSPKRSTEIRIANDEMDAVDGFYVIYPNSPILRGVYSVEITYEAKVDGQAVFNNTYDLEDQKRWILATKLKPFDTGTLFPGFEDPVDKARFSLSIARPTTFHTLTNMPLISSSAISNELAMDHFQTTPPLSSHSLAFAITDLQPIVEPNLHNLEIPLTLWIRSREVGQTRFVFETMGRVVQSLRHFFSVPYPLPKLDIAALPGLDGDGTSSPGLIFIRESMLSLDRESSAIAKEFEVQNLIRLIGEQWFGGLVSTQTRMEAWFLEGSLFYLQYLLADKTDPSLDSFNSIGILQHSVFEADAYDVSRSMRSKLKFTALKNTYEKGACLIRMLNYVISDSGFRNGYKTFLTRWANANADVSDFLVSMSKEAQWLPDGVSLAQVFASWIDQGGFPVVTVTRNYESASATVRQEQFAFDNETITNRKLWHVPVTYIVDGENWSSPSRTWMSQEEATLIGLGNHGEKKWLLLNVNQTGYYRVNYDLDNWSLLASALDSKFDKFPVTTRTSLVDDALSLAWAGRLAYPAALNLIQFLHKRETHHSPWTVAFQNMEKLNYLLQNTAAYPSFQKFMVKFVSPLFKNVTASSAETQLKLIAIKWACLVDNPECQSYMKKLSNVPNYLKKTHQCTLARFGGKLEWDFLLSKISVASNRETKLKLLSALPCFQVEWILQLLLSDIMTEGKIDEHETLELLRSFRQNPMASRSAFKFLRRYWNEIFQRFSKSYPILKAFVQASASGIMDEQDIKDFQIFKEKHFDSLKFLGHTIGVAEAEARSRNLWLKENLIAVQRWLDDYIRPTI</sequence>
<evidence type="ECO:0000256" key="2">
    <source>
        <dbReference type="SAM" id="MobiDB-lite"/>
    </source>
</evidence>
<proteinExistence type="inferred from homology"/>
<dbReference type="OrthoDB" id="10031169at2759"/>
<dbReference type="GO" id="GO:0008237">
    <property type="term" value="F:metallopeptidase activity"/>
    <property type="evidence" value="ECO:0007669"/>
    <property type="project" value="UniProtKB-KW"/>
</dbReference>
<dbReference type="InterPro" id="IPR050344">
    <property type="entry name" value="Peptidase_M1_aminopeptidases"/>
</dbReference>
<comment type="similarity">
    <text evidence="1">Belongs to the peptidase M1 family.</text>
</comment>
<dbReference type="PANTHER" id="PTHR11533:SF294">
    <property type="entry name" value="THYROTROPIN-RELEASING HORMONE-DEGRADING ECTOENZYME"/>
    <property type="match status" value="1"/>
</dbReference>
<dbReference type="Gene3D" id="2.60.40.1730">
    <property type="entry name" value="tricorn interacting facor f3 domain"/>
    <property type="match status" value="1"/>
</dbReference>
<dbReference type="Gene3D" id="1.25.50.20">
    <property type="match status" value="1"/>
</dbReference>
<dbReference type="InterPro" id="IPR024571">
    <property type="entry name" value="ERAP1-like_C_dom"/>
</dbReference>
<dbReference type="InterPro" id="IPR042097">
    <property type="entry name" value="Aminopeptidase_N-like_N_sf"/>
</dbReference>
<keyword evidence="7" id="KW-0378">Hydrolase</keyword>
<keyword evidence="7" id="KW-0645">Protease</keyword>
<evidence type="ECO:0000259" key="4">
    <source>
        <dbReference type="Pfam" id="PF11838"/>
    </source>
</evidence>
<keyword evidence="7" id="KW-0031">Aminopeptidase</keyword>
<dbReference type="Gene3D" id="2.60.40.1910">
    <property type="match status" value="1"/>
</dbReference>